<proteinExistence type="predicted"/>
<dbReference type="RefSeq" id="WP_248943047.1">
    <property type="nucleotide sequence ID" value="NZ_JAKIKS010000180.1"/>
</dbReference>
<dbReference type="SUPFAM" id="SSF54665">
    <property type="entry name" value="CO dehydrogenase molybdoprotein N-domain-like"/>
    <property type="match status" value="1"/>
</dbReference>
<reference evidence="3 4" key="1">
    <citation type="submission" date="2022-01" db="EMBL/GenBank/DDBJ databases">
        <title>Whole genome-based taxonomy of the Shewanellaceae.</title>
        <authorList>
            <person name="Martin-Rodriguez A.J."/>
        </authorList>
    </citation>
    <scope>NUCLEOTIDE SEQUENCE [LARGE SCALE GENOMIC DNA]</scope>
    <source>
        <strain evidence="3 4">DSM 17177</strain>
    </source>
</reference>
<dbReference type="Gene3D" id="3.30.365.10">
    <property type="entry name" value="Aldehyde oxidase/xanthine dehydrogenase, molybdopterin binding domain"/>
    <property type="match status" value="4"/>
</dbReference>
<name>A0ABT0LIS7_9GAMM</name>
<organism evidence="3 4">
    <name type="scientific">Shewanella surugensis</name>
    <dbReference type="NCBI Taxonomy" id="212020"/>
    <lineage>
        <taxon>Bacteria</taxon>
        <taxon>Pseudomonadati</taxon>
        <taxon>Pseudomonadota</taxon>
        <taxon>Gammaproteobacteria</taxon>
        <taxon>Alteromonadales</taxon>
        <taxon>Shewanellaceae</taxon>
        <taxon>Shewanella</taxon>
    </lineage>
</organism>
<evidence type="ECO:0000313" key="3">
    <source>
        <dbReference type="EMBL" id="MCL1127607.1"/>
    </source>
</evidence>
<feature type="domain" description="Aldehyde oxidase/xanthine dehydrogenase first molybdopterin binding" evidence="1">
    <location>
        <begin position="243"/>
        <end position="477"/>
    </location>
</feature>
<accession>A0ABT0LIS7</accession>
<evidence type="ECO:0000313" key="4">
    <source>
        <dbReference type="Proteomes" id="UP001203423"/>
    </source>
</evidence>
<dbReference type="InterPro" id="IPR008274">
    <property type="entry name" value="AldOxase/xan_DH_MoCoBD1"/>
</dbReference>
<dbReference type="InterPro" id="IPR046867">
    <property type="entry name" value="AldOxase/xan_DH_MoCoBD2"/>
</dbReference>
<dbReference type="Proteomes" id="UP001203423">
    <property type="component" value="Unassembled WGS sequence"/>
</dbReference>
<dbReference type="InterPro" id="IPR037165">
    <property type="entry name" value="AldOxase/xan_DH_Mopterin-bd_sf"/>
</dbReference>
<dbReference type="InterPro" id="IPR036856">
    <property type="entry name" value="Ald_Oxase/Xan_DH_a/b_sf"/>
</dbReference>
<dbReference type="SUPFAM" id="SSF56003">
    <property type="entry name" value="Molybdenum cofactor-binding domain"/>
    <property type="match status" value="1"/>
</dbReference>
<feature type="domain" description="Aldehyde oxidase/xanthine dehydrogenase second molybdopterin binding" evidence="2">
    <location>
        <begin position="504"/>
        <end position="842"/>
    </location>
</feature>
<dbReference type="EMBL" id="JAKIKS010000180">
    <property type="protein sequence ID" value="MCL1127607.1"/>
    <property type="molecule type" value="Genomic_DNA"/>
</dbReference>
<comment type="caution">
    <text evidence="3">The sequence shown here is derived from an EMBL/GenBank/DDBJ whole genome shotgun (WGS) entry which is preliminary data.</text>
</comment>
<dbReference type="Pfam" id="PF02738">
    <property type="entry name" value="MoCoBD_1"/>
    <property type="match status" value="1"/>
</dbReference>
<gene>
    <name evidence="3" type="ORF">L2764_24810</name>
</gene>
<evidence type="ECO:0000259" key="2">
    <source>
        <dbReference type="Pfam" id="PF20256"/>
    </source>
</evidence>
<protein>
    <submittedName>
        <fullName evidence="3">Molybdopterin-dependent oxidoreductase</fullName>
    </submittedName>
</protein>
<dbReference type="PANTHER" id="PTHR11908:SF123">
    <property type="entry name" value="ALDEHYDE OXIDOREDUCTASE MOLYBDENUM-BINDING SUBUNIT PAOC"/>
    <property type="match status" value="1"/>
</dbReference>
<dbReference type="PANTHER" id="PTHR11908">
    <property type="entry name" value="XANTHINE DEHYDROGENASE"/>
    <property type="match status" value="1"/>
</dbReference>
<dbReference type="InterPro" id="IPR016208">
    <property type="entry name" value="Ald_Oxase/xanthine_DH-like"/>
</dbReference>
<dbReference type="InterPro" id="IPR006311">
    <property type="entry name" value="TAT_signal"/>
</dbReference>
<keyword evidence="4" id="KW-1185">Reference proteome</keyword>
<evidence type="ECO:0000259" key="1">
    <source>
        <dbReference type="Pfam" id="PF02738"/>
    </source>
</evidence>
<sequence>MFNLHEFNIHRRSFIKTCGSGAAITLTITSLPSLLMANKVQANELALDSHSLNWAPTPGKADFRIDGLSKVLGNKVFARDFRSKDLTRYGWPDNTVKEERVVYALRTNTIESVISSYNLDMLPSHLQPLVVVDATKIAKSHIDLSGDVSDGLFVRLGESALYYGQPVAMLIFKNAVIFRKAKKILQFSKNVIQYANKVSLQESKTYEPTYDYVKDESVNFSYVAKSADEYNDNYRNVQNDVFNEMASKVAEGDWKIYSRAFETQVMDPMFMEPESGLAWFNQSNNSLNLLLGTQSPTGDIKEVAKLFSDKKCAFKVKAVDLISCYPGGGFGGRYKSYFTLYLAVVAPFADGHPVLWHHDRFEQFQIGIKRHQTWVEEAIYLNKLGKIKALSASFTLDGGGRKNSSPYVAQLAALSSCSAYKIPKAIAKAQALDTPHLIGGAQRGFGGPQAFLAIETLLDEAAIELKIDPIVLRRNNLLSKTDTIVTGGPIVQDLQLEPILSALEKQPLWQNRFNNQQAYKEKGLLYGVGFALSNQAYGTSGDGMFGGISIEIDGSITVRTPYVDMGNGAATALGLAPSHFIGQNASSIKMGDAGYFDALNLTQTDTSSDKYVLKGSGSSSACLSAFQQYHAVQYAAMPLLVSAIAPAISSILNETITYDKISWKDGTAVVAGVAGRNIPWQKIVNAIFTLNLPTQAAIHATTIGEFAHADYKFSATKSLNLPIDYIALGTSEVTLSTVPRTNLVNPPSINSRFGRYAYSPCASLLSVTVDEKTGHVSVKECISALSAGVQHCPEIVSGQSQGGIAMAMGYALSEDCPSTNNGPGNGTWNLNKYRLMKSADIPKQELIIIEPAKNEKTARGIAESVMCPVPAAILNAIAMATGHRFTKLPVTQKLIKEALS</sequence>
<dbReference type="Pfam" id="PF20256">
    <property type="entry name" value="MoCoBD_2"/>
    <property type="match status" value="1"/>
</dbReference>
<dbReference type="PROSITE" id="PS51318">
    <property type="entry name" value="TAT"/>
    <property type="match status" value="1"/>
</dbReference>